<dbReference type="InterPro" id="IPR035899">
    <property type="entry name" value="DBL_dom_sf"/>
</dbReference>
<name>A0ABR4PR52_9HELO</name>
<dbReference type="SUPFAM" id="SSF48065">
    <property type="entry name" value="DBL homology domain (DH-domain)"/>
    <property type="match status" value="1"/>
</dbReference>
<dbReference type="PANTHER" id="PTHR47339:SF1">
    <property type="entry name" value="CELL DIVISION CONTROL PROTEIN 24"/>
    <property type="match status" value="1"/>
</dbReference>
<dbReference type="Gene3D" id="1.20.900.10">
    <property type="entry name" value="Dbl homology (DH) domain"/>
    <property type="match status" value="1"/>
</dbReference>
<comment type="caution">
    <text evidence="2">The sequence shown here is derived from an EMBL/GenBank/DDBJ whole genome shotgun (WGS) entry which is preliminary data.</text>
</comment>
<organism evidence="2 3">
    <name type="scientific">Phlyctema vagabunda</name>
    <dbReference type="NCBI Taxonomy" id="108571"/>
    <lineage>
        <taxon>Eukaryota</taxon>
        <taxon>Fungi</taxon>
        <taxon>Dikarya</taxon>
        <taxon>Ascomycota</taxon>
        <taxon>Pezizomycotina</taxon>
        <taxon>Leotiomycetes</taxon>
        <taxon>Helotiales</taxon>
        <taxon>Dermateaceae</taxon>
        <taxon>Phlyctema</taxon>
    </lineage>
</organism>
<dbReference type="InterPro" id="IPR053026">
    <property type="entry name" value="CDC42_GEF"/>
</dbReference>
<accession>A0ABR4PR52</accession>
<dbReference type="Proteomes" id="UP001629113">
    <property type="component" value="Unassembled WGS sequence"/>
</dbReference>
<keyword evidence="3" id="KW-1185">Reference proteome</keyword>
<dbReference type="Gene3D" id="2.30.29.30">
    <property type="entry name" value="Pleckstrin-homology domain (PH domain)/Phosphotyrosine-binding domain (PTB)"/>
    <property type="match status" value="1"/>
</dbReference>
<sequence length="345" mass="39692">MSRPGTSHVAGAVQELLDSERKYVHDLGELHRFKEEIEQRELVPKNIVHEIFLNLKTILGFQQKFLAKVETISSQSQDIGRWGFLFTTYEEAFSIYYPFIANSSEGIDLAVREFKNFALIGDKIFVDSETLRSFLQKPLQRLHEYPVLLKNLRDSSSTDEEAMADIHSGIQVANRVLRAAALAVDLETRNLALSELCSRVHDWKNLRLDHFGDLLLCGQFALAHSTKDSFTEMKEYNLYFFEQALLCCKELKAKTSLSKRLFGRMSKASQSDRKPELFIKGRLFVKDIKEASAFVEEGFYSLDISYLSVDNESSVDQSLIIRFPDEEVGRRWRLIINGRKENVTE</sequence>
<protein>
    <submittedName>
        <fullName evidence="2">Cdc24 calponin</fullName>
    </submittedName>
</protein>
<proteinExistence type="predicted"/>
<dbReference type="PROSITE" id="PS50010">
    <property type="entry name" value="DH_2"/>
    <property type="match status" value="1"/>
</dbReference>
<dbReference type="Pfam" id="PF15411">
    <property type="entry name" value="PH_10"/>
    <property type="match status" value="1"/>
</dbReference>
<evidence type="ECO:0000313" key="3">
    <source>
        <dbReference type="Proteomes" id="UP001629113"/>
    </source>
</evidence>
<dbReference type="Pfam" id="PF00621">
    <property type="entry name" value="RhoGEF"/>
    <property type="match status" value="1"/>
</dbReference>
<dbReference type="PANTHER" id="PTHR47339">
    <property type="entry name" value="CELL DIVISION CONTROL PROTEIN 24"/>
    <property type="match status" value="1"/>
</dbReference>
<feature type="domain" description="DH" evidence="1">
    <location>
        <begin position="8"/>
        <end position="183"/>
    </location>
</feature>
<dbReference type="EMBL" id="JBFCZG010000002">
    <property type="protein sequence ID" value="KAL3425836.1"/>
    <property type="molecule type" value="Genomic_DNA"/>
</dbReference>
<dbReference type="InterPro" id="IPR000219">
    <property type="entry name" value="DH_dom"/>
</dbReference>
<dbReference type="InterPro" id="IPR011993">
    <property type="entry name" value="PH-like_dom_sf"/>
</dbReference>
<dbReference type="SMART" id="SM00325">
    <property type="entry name" value="RhoGEF"/>
    <property type="match status" value="1"/>
</dbReference>
<gene>
    <name evidence="2" type="ORF">PVAG01_02627</name>
</gene>
<evidence type="ECO:0000259" key="1">
    <source>
        <dbReference type="PROSITE" id="PS50010"/>
    </source>
</evidence>
<dbReference type="SUPFAM" id="SSF50729">
    <property type="entry name" value="PH domain-like"/>
    <property type="match status" value="1"/>
</dbReference>
<evidence type="ECO:0000313" key="2">
    <source>
        <dbReference type="EMBL" id="KAL3425836.1"/>
    </source>
</evidence>
<reference evidence="2 3" key="1">
    <citation type="submission" date="2024-06" db="EMBL/GenBank/DDBJ databases">
        <title>Complete genome of Phlyctema vagabunda strain 19-DSS-EL-015.</title>
        <authorList>
            <person name="Fiorenzani C."/>
        </authorList>
    </citation>
    <scope>NUCLEOTIDE SEQUENCE [LARGE SCALE GENOMIC DNA]</scope>
    <source>
        <strain evidence="2 3">19-DSS-EL-015</strain>
    </source>
</reference>